<dbReference type="PANTHER" id="PTHR30055:SF223">
    <property type="entry name" value="HTH-TYPE TRANSCRIPTIONAL REGULATOR UIDR"/>
    <property type="match status" value="1"/>
</dbReference>
<keyword evidence="3" id="KW-0804">Transcription</keyword>
<feature type="domain" description="HTH tetR-type" evidence="6">
    <location>
        <begin position="30"/>
        <end position="90"/>
    </location>
</feature>
<evidence type="ECO:0000256" key="5">
    <source>
        <dbReference type="SAM" id="MobiDB-lite"/>
    </source>
</evidence>
<evidence type="ECO:0000256" key="2">
    <source>
        <dbReference type="ARBA" id="ARBA00023125"/>
    </source>
</evidence>
<dbReference type="PANTHER" id="PTHR30055">
    <property type="entry name" value="HTH-TYPE TRANSCRIPTIONAL REGULATOR RUTR"/>
    <property type="match status" value="1"/>
</dbReference>
<evidence type="ECO:0000256" key="3">
    <source>
        <dbReference type="ARBA" id="ARBA00023163"/>
    </source>
</evidence>
<dbReference type="GO" id="GO:0000976">
    <property type="term" value="F:transcription cis-regulatory region binding"/>
    <property type="evidence" value="ECO:0007669"/>
    <property type="project" value="TreeGrafter"/>
</dbReference>
<dbReference type="Proteomes" id="UP000255265">
    <property type="component" value="Unassembled WGS sequence"/>
</dbReference>
<dbReference type="InterPro" id="IPR001647">
    <property type="entry name" value="HTH_TetR"/>
</dbReference>
<dbReference type="SUPFAM" id="SSF48498">
    <property type="entry name" value="Tetracyclin repressor-like, C-terminal domain"/>
    <property type="match status" value="1"/>
</dbReference>
<feature type="DNA-binding region" description="H-T-H motif" evidence="4">
    <location>
        <begin position="53"/>
        <end position="72"/>
    </location>
</feature>
<comment type="caution">
    <text evidence="7">The sequence shown here is derived from an EMBL/GenBank/DDBJ whole genome shotgun (WGS) entry which is preliminary data.</text>
</comment>
<dbReference type="InterPro" id="IPR036271">
    <property type="entry name" value="Tet_transcr_reg_TetR-rel_C_sf"/>
</dbReference>
<feature type="region of interest" description="Disordered" evidence="5">
    <location>
        <begin position="1"/>
        <end position="25"/>
    </location>
</feature>
<dbReference type="EMBL" id="QQAV01000007">
    <property type="protein sequence ID" value="RDI22762.1"/>
    <property type="molecule type" value="Genomic_DNA"/>
</dbReference>
<dbReference type="PRINTS" id="PR00455">
    <property type="entry name" value="HTHTETR"/>
</dbReference>
<dbReference type="InterPro" id="IPR009057">
    <property type="entry name" value="Homeodomain-like_sf"/>
</dbReference>
<keyword evidence="2 4" id="KW-0238">DNA-binding</keyword>
<protein>
    <submittedName>
        <fullName evidence="7">TetR family transcriptional regulator</fullName>
    </submittedName>
</protein>
<dbReference type="Gene3D" id="1.10.357.10">
    <property type="entry name" value="Tetracycline Repressor, domain 2"/>
    <property type="match status" value="1"/>
</dbReference>
<dbReference type="OrthoDB" id="116240at2"/>
<accession>A0A370FBF0</accession>
<dbReference type="AlphaFoldDB" id="A0A370FBF0"/>
<keyword evidence="8" id="KW-1185">Reference proteome</keyword>
<dbReference type="FunFam" id="1.10.10.60:FF:000141">
    <property type="entry name" value="TetR family transcriptional regulator"/>
    <property type="match status" value="1"/>
</dbReference>
<proteinExistence type="predicted"/>
<evidence type="ECO:0000259" key="6">
    <source>
        <dbReference type="PROSITE" id="PS50977"/>
    </source>
</evidence>
<dbReference type="Pfam" id="PF00440">
    <property type="entry name" value="TetR_N"/>
    <property type="match status" value="1"/>
</dbReference>
<evidence type="ECO:0000256" key="1">
    <source>
        <dbReference type="ARBA" id="ARBA00023015"/>
    </source>
</evidence>
<keyword evidence="1" id="KW-0805">Transcription regulation</keyword>
<gene>
    <name evidence="7" type="ORF">DFR41_107165</name>
</gene>
<dbReference type="SUPFAM" id="SSF46689">
    <property type="entry name" value="Homeodomain-like"/>
    <property type="match status" value="1"/>
</dbReference>
<name>A0A370FBF0_9BURK</name>
<sequence length="225" mass="24404">MTASTANLPPPTFAEGLPGGRPSRQRLSPPLRMAQILDAALAVFHEKGFAASRIDDIALRAGLSKGGVYAHFDSKEEIFEALIDRSLTMPAGLDEAALAPGQMVTVDLLVERVIDPVYRLLARPETAMTLRLVVADGRQVQALVERWQRAVLDPFASAVERLVRRAVRQGSLGKGALTASPWLLMAPIAQVVLWQLMHGQGEGAPVTLEQQRRSHIALLREALAP</sequence>
<dbReference type="GO" id="GO:0003700">
    <property type="term" value="F:DNA-binding transcription factor activity"/>
    <property type="evidence" value="ECO:0007669"/>
    <property type="project" value="TreeGrafter"/>
</dbReference>
<reference evidence="7 8" key="1">
    <citation type="submission" date="2018-07" db="EMBL/GenBank/DDBJ databases">
        <title>Genomic Encyclopedia of Type Strains, Phase IV (KMG-IV): sequencing the most valuable type-strain genomes for metagenomic binning, comparative biology and taxonomic classification.</title>
        <authorList>
            <person name="Goeker M."/>
        </authorList>
    </citation>
    <scope>NUCLEOTIDE SEQUENCE [LARGE SCALE GENOMIC DNA]</scope>
    <source>
        <strain evidence="7 8">DSM 21352</strain>
    </source>
</reference>
<evidence type="ECO:0000313" key="7">
    <source>
        <dbReference type="EMBL" id="RDI22762.1"/>
    </source>
</evidence>
<dbReference type="RefSeq" id="WP_114803723.1">
    <property type="nucleotide sequence ID" value="NZ_QQAV01000007.1"/>
</dbReference>
<evidence type="ECO:0000313" key="8">
    <source>
        <dbReference type="Proteomes" id="UP000255265"/>
    </source>
</evidence>
<dbReference type="InterPro" id="IPR050109">
    <property type="entry name" value="HTH-type_TetR-like_transc_reg"/>
</dbReference>
<organism evidence="7 8">
    <name type="scientific">Pseudacidovorax intermedius</name>
    <dbReference type="NCBI Taxonomy" id="433924"/>
    <lineage>
        <taxon>Bacteria</taxon>
        <taxon>Pseudomonadati</taxon>
        <taxon>Pseudomonadota</taxon>
        <taxon>Betaproteobacteria</taxon>
        <taxon>Burkholderiales</taxon>
        <taxon>Comamonadaceae</taxon>
        <taxon>Pseudacidovorax</taxon>
    </lineage>
</organism>
<evidence type="ECO:0000256" key="4">
    <source>
        <dbReference type="PROSITE-ProRule" id="PRU00335"/>
    </source>
</evidence>
<dbReference type="PROSITE" id="PS50977">
    <property type="entry name" value="HTH_TETR_2"/>
    <property type="match status" value="1"/>
</dbReference>